<proteinExistence type="predicted"/>
<organism evidence="1 2">
    <name type="scientific">Mycena albidolilacea</name>
    <dbReference type="NCBI Taxonomy" id="1033008"/>
    <lineage>
        <taxon>Eukaryota</taxon>
        <taxon>Fungi</taxon>
        <taxon>Dikarya</taxon>
        <taxon>Basidiomycota</taxon>
        <taxon>Agaricomycotina</taxon>
        <taxon>Agaricomycetes</taxon>
        <taxon>Agaricomycetidae</taxon>
        <taxon>Agaricales</taxon>
        <taxon>Marasmiineae</taxon>
        <taxon>Mycenaceae</taxon>
        <taxon>Mycena</taxon>
    </lineage>
</organism>
<comment type="caution">
    <text evidence="1">The sequence shown here is derived from an EMBL/GenBank/DDBJ whole genome shotgun (WGS) entry which is preliminary data.</text>
</comment>
<name>A0AAD7E794_9AGAR</name>
<gene>
    <name evidence="1" type="ORF">DFH08DRAFT_127420</name>
</gene>
<accession>A0AAD7E794</accession>
<evidence type="ECO:0000313" key="1">
    <source>
        <dbReference type="EMBL" id="KAJ7300869.1"/>
    </source>
</evidence>
<dbReference type="AlphaFoldDB" id="A0AAD7E794"/>
<reference evidence="1" key="1">
    <citation type="submission" date="2023-03" db="EMBL/GenBank/DDBJ databases">
        <title>Massive genome expansion in bonnet fungi (Mycena s.s.) driven by repeated elements and novel gene families across ecological guilds.</title>
        <authorList>
            <consortium name="Lawrence Berkeley National Laboratory"/>
            <person name="Harder C.B."/>
            <person name="Miyauchi S."/>
            <person name="Viragh M."/>
            <person name="Kuo A."/>
            <person name="Thoen E."/>
            <person name="Andreopoulos B."/>
            <person name="Lu D."/>
            <person name="Skrede I."/>
            <person name="Drula E."/>
            <person name="Henrissat B."/>
            <person name="Morin E."/>
            <person name="Kohler A."/>
            <person name="Barry K."/>
            <person name="LaButti K."/>
            <person name="Morin E."/>
            <person name="Salamov A."/>
            <person name="Lipzen A."/>
            <person name="Mereny Z."/>
            <person name="Hegedus B."/>
            <person name="Baldrian P."/>
            <person name="Stursova M."/>
            <person name="Weitz H."/>
            <person name="Taylor A."/>
            <person name="Grigoriev I.V."/>
            <person name="Nagy L.G."/>
            <person name="Martin F."/>
            <person name="Kauserud H."/>
        </authorList>
    </citation>
    <scope>NUCLEOTIDE SEQUENCE</scope>
    <source>
        <strain evidence="1">CBHHK002</strain>
    </source>
</reference>
<protein>
    <submittedName>
        <fullName evidence="1">Uncharacterized protein</fullName>
    </submittedName>
</protein>
<dbReference type="Proteomes" id="UP001218218">
    <property type="component" value="Unassembled WGS sequence"/>
</dbReference>
<dbReference type="EMBL" id="JARIHO010000150">
    <property type="protein sequence ID" value="KAJ7300869.1"/>
    <property type="molecule type" value="Genomic_DNA"/>
</dbReference>
<sequence>MLNIRFSVETFAMEISPGLFTTSQEPEAEYLAPLWSAHVHSEGQLYFFREGTLRVVTEVYITSRPSKPFAVGLHVFNMFLRI</sequence>
<keyword evidence="2" id="KW-1185">Reference proteome</keyword>
<evidence type="ECO:0000313" key="2">
    <source>
        <dbReference type="Proteomes" id="UP001218218"/>
    </source>
</evidence>